<keyword evidence="3" id="KW-0804">Transcription</keyword>
<comment type="caution">
    <text evidence="6">The sequence shown here is derived from an EMBL/GenBank/DDBJ whole genome shotgun (WGS) entry which is preliminary data.</text>
</comment>
<dbReference type="InterPro" id="IPR011051">
    <property type="entry name" value="RmlC_Cupin_sf"/>
</dbReference>
<keyword evidence="1" id="KW-0805">Transcription regulation</keyword>
<dbReference type="Pfam" id="PF12833">
    <property type="entry name" value="HTH_18"/>
    <property type="match status" value="1"/>
</dbReference>
<keyword evidence="2" id="KW-0238">DNA-binding</keyword>
<dbReference type="InterPro" id="IPR032783">
    <property type="entry name" value="AraC_lig"/>
</dbReference>
<dbReference type="SMART" id="SM00342">
    <property type="entry name" value="HTH_ARAC"/>
    <property type="match status" value="1"/>
</dbReference>
<gene>
    <name evidence="6" type="ORF">HCN51_32460</name>
</gene>
<dbReference type="InterPro" id="IPR020449">
    <property type="entry name" value="Tscrpt_reg_AraC-type_HTH"/>
</dbReference>
<dbReference type="EMBL" id="JAATEP010000026">
    <property type="protein sequence ID" value="NJP94096.1"/>
    <property type="molecule type" value="Genomic_DNA"/>
</dbReference>
<dbReference type="InterPro" id="IPR018062">
    <property type="entry name" value="HTH_AraC-typ_CS"/>
</dbReference>
<dbReference type="PROSITE" id="PS01124">
    <property type="entry name" value="HTH_ARAC_FAMILY_2"/>
    <property type="match status" value="1"/>
</dbReference>
<protein>
    <submittedName>
        <fullName evidence="6">AraC family transcriptional regulator</fullName>
    </submittedName>
</protein>
<dbReference type="PANTHER" id="PTHR46796:SF13">
    <property type="entry name" value="HTH-TYPE TRANSCRIPTIONAL ACTIVATOR RHAS"/>
    <property type="match status" value="1"/>
</dbReference>
<dbReference type="SUPFAM" id="SSF46689">
    <property type="entry name" value="Homeodomain-like"/>
    <property type="match status" value="2"/>
</dbReference>
<dbReference type="Gene3D" id="2.60.120.10">
    <property type="entry name" value="Jelly Rolls"/>
    <property type="match status" value="1"/>
</dbReference>
<evidence type="ECO:0000313" key="6">
    <source>
        <dbReference type="EMBL" id="NJP94096.1"/>
    </source>
</evidence>
<dbReference type="PANTHER" id="PTHR46796">
    <property type="entry name" value="HTH-TYPE TRANSCRIPTIONAL ACTIVATOR RHAS-RELATED"/>
    <property type="match status" value="1"/>
</dbReference>
<dbReference type="InterPro" id="IPR014710">
    <property type="entry name" value="RmlC-like_jellyroll"/>
</dbReference>
<evidence type="ECO:0000256" key="1">
    <source>
        <dbReference type="ARBA" id="ARBA00023015"/>
    </source>
</evidence>
<name>A0ABX1BEA5_9ACTN</name>
<dbReference type="Pfam" id="PF12852">
    <property type="entry name" value="Cupin_6"/>
    <property type="match status" value="1"/>
</dbReference>
<dbReference type="SUPFAM" id="SSF51182">
    <property type="entry name" value="RmlC-like cupins"/>
    <property type="match status" value="1"/>
</dbReference>
<dbReference type="InterPro" id="IPR050204">
    <property type="entry name" value="AraC_XylS_family_regulators"/>
</dbReference>
<evidence type="ECO:0000313" key="7">
    <source>
        <dbReference type="Proteomes" id="UP000696294"/>
    </source>
</evidence>
<sequence length="346" mass="36724">MDLLADVLSVSGVRGTLGTRIEAGGNWTLELDGRPGSAMHAVTSGSAWLTVPDREPLQLTAGDVVLLPPGTPHTLGDAPGAAQDVARTHANGDGPAGPGTPPLHERGGPARLGTPLAHGESRTLQLGTPPVRTRLVTIHYVCDPAVRTQVLTRLPDLVHVGAEVGAACFDDAVRMLGRELANPQIATTAVLNSLVDIMLIQLLRAWLATRPPEQRGTWLGMLDDPIVRQALELIHQNPAEQWTTATLASAIAVSRATLSRRFPAAIGQSPAAYLTQWRMDLAAVRLRDTHDSVETIAATVGYGSVPAFSRAFTRAYGMSPGRYRTRALPSGMRQPNDVSPEVSSGR</sequence>
<dbReference type="PRINTS" id="PR00032">
    <property type="entry name" value="HTHARAC"/>
</dbReference>
<keyword evidence="7" id="KW-1185">Reference proteome</keyword>
<feature type="region of interest" description="Disordered" evidence="4">
    <location>
        <begin position="325"/>
        <end position="346"/>
    </location>
</feature>
<dbReference type="RefSeq" id="WP_168014698.1">
    <property type="nucleotide sequence ID" value="NZ_JAATEP010000026.1"/>
</dbReference>
<dbReference type="InterPro" id="IPR009057">
    <property type="entry name" value="Homeodomain-like_sf"/>
</dbReference>
<organism evidence="6 7">
    <name type="scientific">Nonomuraea composti</name>
    <dbReference type="NCBI Taxonomy" id="2720023"/>
    <lineage>
        <taxon>Bacteria</taxon>
        <taxon>Bacillati</taxon>
        <taxon>Actinomycetota</taxon>
        <taxon>Actinomycetes</taxon>
        <taxon>Streptosporangiales</taxon>
        <taxon>Streptosporangiaceae</taxon>
        <taxon>Nonomuraea</taxon>
    </lineage>
</organism>
<dbReference type="PROSITE" id="PS00041">
    <property type="entry name" value="HTH_ARAC_FAMILY_1"/>
    <property type="match status" value="1"/>
</dbReference>
<dbReference type="InterPro" id="IPR018060">
    <property type="entry name" value="HTH_AraC"/>
</dbReference>
<evidence type="ECO:0000256" key="3">
    <source>
        <dbReference type="ARBA" id="ARBA00023163"/>
    </source>
</evidence>
<proteinExistence type="predicted"/>
<accession>A0ABX1BEA5</accession>
<feature type="domain" description="HTH araC/xylS-type" evidence="5">
    <location>
        <begin position="228"/>
        <end position="326"/>
    </location>
</feature>
<dbReference type="Proteomes" id="UP000696294">
    <property type="component" value="Unassembled WGS sequence"/>
</dbReference>
<evidence type="ECO:0000256" key="4">
    <source>
        <dbReference type="SAM" id="MobiDB-lite"/>
    </source>
</evidence>
<evidence type="ECO:0000259" key="5">
    <source>
        <dbReference type="PROSITE" id="PS01124"/>
    </source>
</evidence>
<reference evidence="6 7" key="1">
    <citation type="submission" date="2020-03" db="EMBL/GenBank/DDBJ databases">
        <title>WGS of actinomycetes isolated from Thailand.</title>
        <authorList>
            <person name="Thawai C."/>
        </authorList>
    </citation>
    <scope>NUCLEOTIDE SEQUENCE [LARGE SCALE GENOMIC DNA]</scope>
    <source>
        <strain evidence="6 7">FMUSA5-5</strain>
    </source>
</reference>
<feature type="region of interest" description="Disordered" evidence="4">
    <location>
        <begin position="85"/>
        <end position="123"/>
    </location>
</feature>
<evidence type="ECO:0000256" key="2">
    <source>
        <dbReference type="ARBA" id="ARBA00023125"/>
    </source>
</evidence>
<dbReference type="Gene3D" id="1.10.10.60">
    <property type="entry name" value="Homeodomain-like"/>
    <property type="match status" value="2"/>
</dbReference>